<proteinExistence type="predicted"/>
<reference evidence="3 4" key="1">
    <citation type="submission" date="2021-01" db="EMBL/GenBank/DDBJ databases">
        <title>Cercospora kikuchii MAFF 305040 whole genome shotgun sequence.</title>
        <authorList>
            <person name="Kashiwa T."/>
            <person name="Suzuki T."/>
        </authorList>
    </citation>
    <scope>NUCLEOTIDE SEQUENCE [LARGE SCALE GENOMIC DNA]</scope>
    <source>
        <strain evidence="3 4">MAFF 305040</strain>
    </source>
</reference>
<dbReference type="InterPro" id="IPR003609">
    <property type="entry name" value="Pan_app"/>
</dbReference>
<feature type="compositionally biased region" description="Low complexity" evidence="1">
    <location>
        <begin position="1084"/>
        <end position="1106"/>
    </location>
</feature>
<dbReference type="GeneID" id="68295732"/>
<evidence type="ECO:0000259" key="2">
    <source>
        <dbReference type="Pfam" id="PF00024"/>
    </source>
</evidence>
<evidence type="ECO:0000256" key="1">
    <source>
        <dbReference type="SAM" id="MobiDB-lite"/>
    </source>
</evidence>
<feature type="domain" description="Apple" evidence="2">
    <location>
        <begin position="782"/>
        <end position="826"/>
    </location>
</feature>
<dbReference type="EMBL" id="BOLY01000007">
    <property type="protein sequence ID" value="GIZ47056.1"/>
    <property type="molecule type" value="Genomic_DNA"/>
</dbReference>
<dbReference type="RefSeq" id="XP_044661543.1">
    <property type="nucleotide sequence ID" value="XM_044805608.1"/>
</dbReference>
<comment type="caution">
    <text evidence="3">The sequence shown here is derived from an EMBL/GenBank/DDBJ whole genome shotgun (WGS) entry which is preliminary data.</text>
</comment>
<dbReference type="Pfam" id="PF00024">
    <property type="entry name" value="PAN_1"/>
    <property type="match status" value="1"/>
</dbReference>
<evidence type="ECO:0000313" key="3">
    <source>
        <dbReference type="EMBL" id="GIZ47056.1"/>
    </source>
</evidence>
<name>A0A9P3FH09_9PEZI</name>
<dbReference type="OrthoDB" id="3649574at2759"/>
<feature type="region of interest" description="Disordered" evidence="1">
    <location>
        <begin position="1123"/>
        <end position="1149"/>
    </location>
</feature>
<keyword evidence="4" id="KW-1185">Reference proteome</keyword>
<feature type="region of interest" description="Disordered" evidence="1">
    <location>
        <begin position="1081"/>
        <end position="1106"/>
    </location>
</feature>
<gene>
    <name evidence="3" type="ORF">CKM354_001015700</name>
</gene>
<evidence type="ECO:0000313" key="4">
    <source>
        <dbReference type="Proteomes" id="UP000825890"/>
    </source>
</evidence>
<accession>A0A9P3FH09</accession>
<protein>
    <recommendedName>
        <fullName evidence="2">Apple domain-containing protein</fullName>
    </recommendedName>
</protein>
<organism evidence="3 4">
    <name type="scientific">Cercospora kikuchii</name>
    <dbReference type="NCBI Taxonomy" id="84275"/>
    <lineage>
        <taxon>Eukaryota</taxon>
        <taxon>Fungi</taxon>
        <taxon>Dikarya</taxon>
        <taxon>Ascomycota</taxon>
        <taxon>Pezizomycotina</taxon>
        <taxon>Dothideomycetes</taxon>
        <taxon>Dothideomycetidae</taxon>
        <taxon>Mycosphaerellales</taxon>
        <taxon>Mycosphaerellaceae</taxon>
        <taxon>Cercospora</taxon>
    </lineage>
</organism>
<dbReference type="Proteomes" id="UP000825890">
    <property type="component" value="Unassembled WGS sequence"/>
</dbReference>
<dbReference type="AlphaFoldDB" id="A0A9P3FH09"/>
<feature type="compositionally biased region" description="Low complexity" evidence="1">
    <location>
        <begin position="1127"/>
        <end position="1149"/>
    </location>
</feature>
<sequence length="1269" mass="126598">MSLGLVSLRPGQSIARDLFWSLLLTARFAQAQLPQASLVAGGGAAGTGIPPCLNAVTVTVFPPDYTGIFASLTIPGIPLTTLPPLTLPTGLPDLGLSSLISEIGEVLPTNLPGGLSSLLSDIGGVVPTNAAGLESLISNIGDALPTPTLPLDVSSLLSGIVNPTDLVPDLSQLVPIPSITLPPLVSGVLDIVSAVLPTSQLPRETPVSFACPRDNGKVIIENGLPYVLNCNGAATGNVFGTRVASNSFNNCFLECDQASVTGLANFCTAFYYVGTPNGDGPGTCYLQNSVAQSFQVARGYISAARLLNYIVGGLSPIPLLDSASSIIVSIPAGLTIPTGLPTIPIPSLPLSLPPLPSDILQLTTALPPLTNLVPGLESLLPTGLPLSDLTNVVPELTSLLGEVVPTGLPLSELTNLVPGLTSLLGEVVPTGLPLSDLTNLVPGLTSLLNPDLPLPTELPLSDLTNLIPGLTTLLPTGLPLPTELPLSELTNLVPGLTTLLPTDLPLPTALPISDLTNLIPGLTTLLPTNLPLPSELPLSDLTNLVPGLTSLLGEVLPTALPITTALAPIPEALSSIIGGLGCNVNSLLTGLGLSGNDSIVSAILAGPTGSICSQLSNLPTARPTLPLSTPSISVPSGLPLTTGLPSLSVPSLSVPSSGLPSLSVPSLGAPSISAPTLSVPSLSAPSLSISSLSAPSLSVPSISAPSLSTPGNPLTNLPGLASSRSSAAAASTSTIPELSLPTSTRRPVFNCPADNGLSYVAPSGQAFTIRCRTNYIGYDLASSPQPNLFSCANSCAFVPGCSGVTYDAQTSLCSYKSSVGSGTPSLITDGAAPVNLDCPAGNGLTYTDFSEANYQVFCNVTFPASTNVTSNINAGGAISARGESLMHRARQAAVAVPAVPGVPDIIRCSIQCSVMEECEAVTQQNNECVFISNLGNSATGSTIADSVVLVGRQINDGSGATSTSVVTGIPTQASTRQASAINNAPTTTTTAVLPPLPTLLPPANSATSQDCGLLGLNCGPTRSQSAAAPASASTGAGGAISAYPPGASPATSVSSPAASSSSTSRDCGLLGLNCIGGNQGGGNNAPASTPTAASSPSPAAASSSTSRDCGLLGLNCIGGNNPGGGNSAPTSTPAAVSDSPPAAASSSTSRDCGLLGLNCIGGNQGGGNNAPSPSTATGGAQTVTVTPLPASITTSTTRSTSYSQLTTVLPVTTVTTTSTFTYCNVGPNNFTSCTSTVVVRTPTPATSTRSSTATTSTRRDCGLLGLNCI</sequence>